<dbReference type="GO" id="GO:0016747">
    <property type="term" value="F:acyltransferase activity, transferring groups other than amino-acyl groups"/>
    <property type="evidence" value="ECO:0007669"/>
    <property type="project" value="InterPro"/>
</dbReference>
<dbReference type="Pfam" id="PF00583">
    <property type="entry name" value="Acetyltransf_1"/>
    <property type="match status" value="1"/>
</dbReference>
<dbReference type="SUPFAM" id="SSF55729">
    <property type="entry name" value="Acyl-CoA N-acyltransferases (Nat)"/>
    <property type="match status" value="1"/>
</dbReference>
<gene>
    <name evidence="2" type="ORF">H9717_08825</name>
</gene>
<dbReference type="InterPro" id="IPR000182">
    <property type="entry name" value="GNAT_dom"/>
</dbReference>
<dbReference type="EMBL" id="DWYY01000093">
    <property type="protein sequence ID" value="HJA93197.1"/>
    <property type="molecule type" value="Genomic_DNA"/>
</dbReference>
<reference evidence="2" key="1">
    <citation type="journal article" date="2021" name="PeerJ">
        <title>Extensive microbial diversity within the chicken gut microbiome revealed by metagenomics and culture.</title>
        <authorList>
            <person name="Gilroy R."/>
            <person name="Ravi A."/>
            <person name="Getino M."/>
            <person name="Pursley I."/>
            <person name="Horton D.L."/>
            <person name="Alikhan N.F."/>
            <person name="Baker D."/>
            <person name="Gharbi K."/>
            <person name="Hall N."/>
            <person name="Watson M."/>
            <person name="Adriaenssens E.M."/>
            <person name="Foster-Nyarko E."/>
            <person name="Jarju S."/>
            <person name="Secka A."/>
            <person name="Antonio M."/>
            <person name="Oren A."/>
            <person name="Chaudhuri R.R."/>
            <person name="La Ragione R."/>
            <person name="Hildebrand F."/>
            <person name="Pallen M.J."/>
        </authorList>
    </citation>
    <scope>NUCLEOTIDE SEQUENCE</scope>
    <source>
        <strain evidence="2">CHK179-7159</strain>
    </source>
</reference>
<comment type="caution">
    <text evidence="2">The sequence shown here is derived from an EMBL/GenBank/DDBJ whole genome shotgun (WGS) entry which is preliminary data.</text>
</comment>
<reference evidence="2" key="2">
    <citation type="submission" date="2021-04" db="EMBL/GenBank/DDBJ databases">
        <authorList>
            <person name="Gilroy R."/>
        </authorList>
    </citation>
    <scope>NUCLEOTIDE SEQUENCE</scope>
    <source>
        <strain evidence="2">CHK179-7159</strain>
    </source>
</reference>
<evidence type="ECO:0000313" key="3">
    <source>
        <dbReference type="Proteomes" id="UP000886858"/>
    </source>
</evidence>
<dbReference type="Gene3D" id="3.40.630.30">
    <property type="match status" value="1"/>
</dbReference>
<dbReference type="InterPro" id="IPR016181">
    <property type="entry name" value="Acyl_CoA_acyltransferase"/>
</dbReference>
<protein>
    <submittedName>
        <fullName evidence="2">N-acetyltransferase</fullName>
    </submittedName>
</protein>
<organism evidence="2 3">
    <name type="scientific">Candidatus Eisenbergiella merdipullorum</name>
    <dbReference type="NCBI Taxonomy" id="2838553"/>
    <lineage>
        <taxon>Bacteria</taxon>
        <taxon>Bacillati</taxon>
        <taxon>Bacillota</taxon>
        <taxon>Clostridia</taxon>
        <taxon>Lachnospirales</taxon>
        <taxon>Lachnospiraceae</taxon>
        <taxon>Eisenbergiella</taxon>
    </lineage>
</organism>
<feature type="domain" description="N-acetyltransferase" evidence="1">
    <location>
        <begin position="1"/>
        <end position="148"/>
    </location>
</feature>
<evidence type="ECO:0000313" key="2">
    <source>
        <dbReference type="EMBL" id="HJA93197.1"/>
    </source>
</evidence>
<dbReference type="PROSITE" id="PS51186">
    <property type="entry name" value="GNAT"/>
    <property type="match status" value="1"/>
</dbReference>
<accession>A0A9D2I6K1</accession>
<dbReference type="AlphaFoldDB" id="A0A9D2I6K1"/>
<sequence>MEIRTFEERYLVGAKSALKSAFYRENSDETYNEWEFAERLPGSDGYIPELCIVALDGEKVIGYNALSRAEIGKNSGLALGPLGIRKEYQNAGAGAALVKECIRRAKESGYPWIAVLGGNYYSRFGFESCRPYGITVSDDDLENDHLQILFLNEGCRDNVSGQIVYCDAFYDADGNLL</sequence>
<evidence type="ECO:0000259" key="1">
    <source>
        <dbReference type="PROSITE" id="PS51186"/>
    </source>
</evidence>
<name>A0A9D2I6K1_9FIRM</name>
<dbReference type="CDD" id="cd04301">
    <property type="entry name" value="NAT_SF"/>
    <property type="match status" value="1"/>
</dbReference>
<dbReference type="Proteomes" id="UP000886858">
    <property type="component" value="Unassembled WGS sequence"/>
</dbReference>
<proteinExistence type="predicted"/>